<feature type="domain" description="Pseudouridine synthase II N-terminal" evidence="6">
    <location>
        <begin position="43"/>
        <end position="188"/>
    </location>
</feature>
<dbReference type="InterPro" id="IPR020103">
    <property type="entry name" value="PsdUridine_synth_cat_dom_sf"/>
</dbReference>
<dbReference type="InterPro" id="IPR014780">
    <property type="entry name" value="tRNA_psdUridine_synth_TruB"/>
</dbReference>
<dbReference type="PANTHER" id="PTHR13767:SF2">
    <property type="entry name" value="PSEUDOURIDYLATE SYNTHASE TRUB1"/>
    <property type="match status" value="1"/>
</dbReference>
<dbReference type="HAMAP" id="MF_01080">
    <property type="entry name" value="TruB_bact"/>
    <property type="match status" value="1"/>
</dbReference>
<gene>
    <name evidence="5" type="primary">truB</name>
    <name evidence="7" type="ORF">AQPE_2123</name>
</gene>
<name>A0A5K7S9H7_9BACT</name>
<comment type="catalytic activity">
    <reaction evidence="1 5">
        <text>uridine(55) in tRNA = pseudouridine(55) in tRNA</text>
        <dbReference type="Rhea" id="RHEA:42532"/>
        <dbReference type="Rhea" id="RHEA-COMP:10101"/>
        <dbReference type="Rhea" id="RHEA-COMP:10102"/>
        <dbReference type="ChEBI" id="CHEBI:65314"/>
        <dbReference type="ChEBI" id="CHEBI:65315"/>
        <dbReference type="EC" id="5.4.99.25"/>
    </reaction>
</comment>
<feature type="active site" description="Nucleophile" evidence="5">
    <location>
        <position position="55"/>
    </location>
</feature>
<dbReference type="NCBIfam" id="TIGR00431">
    <property type="entry name" value="TruB"/>
    <property type="match status" value="1"/>
</dbReference>
<evidence type="ECO:0000256" key="5">
    <source>
        <dbReference type="HAMAP-Rule" id="MF_01080"/>
    </source>
</evidence>
<evidence type="ECO:0000313" key="7">
    <source>
        <dbReference type="EMBL" id="BBE17964.1"/>
    </source>
</evidence>
<sequence>MGKSIEEYDFEKGEILLFDKELDWTSFDLVRKLRNFLCRRTGVKKLKVGHAGTLDPKATGLMIVCTGKETKNIDQIQAKEKEYVATIKLGATTPSYDLETAENETFPTDHLTPELIQKALERFIGENDQVPPLFSAIKIEGKRAYEHARKGSDMVLAPKKITISELELLNFSKQEIKLRVVCSKGTYIRALARDLGIELASGAYLVGLIRTRIGDLKLEDAWNVQDFIENFTPNETN</sequence>
<dbReference type="AlphaFoldDB" id="A0A5K7S9H7"/>
<dbReference type="EMBL" id="AP018694">
    <property type="protein sequence ID" value="BBE17964.1"/>
    <property type="molecule type" value="Genomic_DNA"/>
</dbReference>
<accession>A0A5K7S9H7</accession>
<dbReference type="Pfam" id="PF01509">
    <property type="entry name" value="TruB_N"/>
    <property type="match status" value="1"/>
</dbReference>
<comment type="similarity">
    <text evidence="2 5">Belongs to the pseudouridine synthase TruB family. Type 1 subfamily.</text>
</comment>
<dbReference type="RefSeq" id="WP_318350916.1">
    <property type="nucleotide sequence ID" value="NZ_AP018694.1"/>
</dbReference>
<evidence type="ECO:0000256" key="4">
    <source>
        <dbReference type="ARBA" id="ARBA00023235"/>
    </source>
</evidence>
<dbReference type="GO" id="GO:1990481">
    <property type="term" value="P:mRNA pseudouridine synthesis"/>
    <property type="evidence" value="ECO:0007669"/>
    <property type="project" value="TreeGrafter"/>
</dbReference>
<keyword evidence="3 5" id="KW-0819">tRNA processing</keyword>
<dbReference type="GO" id="GO:0031119">
    <property type="term" value="P:tRNA pseudouridine synthesis"/>
    <property type="evidence" value="ECO:0007669"/>
    <property type="project" value="UniProtKB-UniRule"/>
</dbReference>
<dbReference type="EC" id="5.4.99.25" evidence="5"/>
<dbReference type="CDD" id="cd02573">
    <property type="entry name" value="PseudoU_synth_EcTruB"/>
    <property type="match status" value="1"/>
</dbReference>
<evidence type="ECO:0000256" key="2">
    <source>
        <dbReference type="ARBA" id="ARBA00005642"/>
    </source>
</evidence>
<dbReference type="Proteomes" id="UP001193389">
    <property type="component" value="Chromosome"/>
</dbReference>
<comment type="function">
    <text evidence="5">Responsible for synthesis of pseudouridine from uracil-55 in the psi GC loop of transfer RNAs.</text>
</comment>
<dbReference type="GO" id="GO:0160148">
    <property type="term" value="F:tRNA pseudouridine(55) synthase activity"/>
    <property type="evidence" value="ECO:0007669"/>
    <property type="project" value="UniProtKB-EC"/>
</dbReference>
<dbReference type="SUPFAM" id="SSF55120">
    <property type="entry name" value="Pseudouridine synthase"/>
    <property type="match status" value="1"/>
</dbReference>
<dbReference type="Gene3D" id="3.30.2350.10">
    <property type="entry name" value="Pseudouridine synthase"/>
    <property type="match status" value="1"/>
</dbReference>
<evidence type="ECO:0000313" key="8">
    <source>
        <dbReference type="Proteomes" id="UP001193389"/>
    </source>
</evidence>
<evidence type="ECO:0000256" key="3">
    <source>
        <dbReference type="ARBA" id="ARBA00022694"/>
    </source>
</evidence>
<reference evidence="7" key="1">
    <citation type="journal article" date="2020" name="Int. J. Syst. Evol. Microbiol.">
        <title>Aquipluma nitroreducens gen. nov. sp. nov., a novel facultatively anaerobic bacterium isolated from a freshwater lake.</title>
        <authorList>
            <person name="Watanabe M."/>
            <person name="Kojima H."/>
            <person name="Fukui M."/>
        </authorList>
    </citation>
    <scope>NUCLEOTIDE SEQUENCE</scope>
    <source>
        <strain evidence="7">MeG22</strain>
    </source>
</reference>
<evidence type="ECO:0000256" key="1">
    <source>
        <dbReference type="ARBA" id="ARBA00000385"/>
    </source>
</evidence>
<evidence type="ECO:0000259" key="6">
    <source>
        <dbReference type="Pfam" id="PF01509"/>
    </source>
</evidence>
<dbReference type="GO" id="GO:0003723">
    <property type="term" value="F:RNA binding"/>
    <property type="evidence" value="ECO:0007669"/>
    <property type="project" value="InterPro"/>
</dbReference>
<organism evidence="7 8">
    <name type="scientific">Aquipluma nitroreducens</name>
    <dbReference type="NCBI Taxonomy" id="2010828"/>
    <lineage>
        <taxon>Bacteria</taxon>
        <taxon>Pseudomonadati</taxon>
        <taxon>Bacteroidota</taxon>
        <taxon>Bacteroidia</taxon>
        <taxon>Marinilabiliales</taxon>
        <taxon>Prolixibacteraceae</taxon>
        <taxon>Aquipluma</taxon>
    </lineage>
</organism>
<protein>
    <recommendedName>
        <fullName evidence="5">tRNA pseudouridine synthase B</fullName>
        <ecNumber evidence="5">5.4.99.25</ecNumber>
    </recommendedName>
    <alternativeName>
        <fullName evidence="5">tRNA pseudouridine(55) synthase</fullName>
        <shortName evidence="5">Psi55 synthase</shortName>
    </alternativeName>
    <alternativeName>
        <fullName evidence="5">tRNA pseudouridylate synthase</fullName>
    </alternativeName>
    <alternativeName>
        <fullName evidence="5">tRNA-uridine isomerase</fullName>
    </alternativeName>
</protein>
<dbReference type="PANTHER" id="PTHR13767">
    <property type="entry name" value="TRNA-PSEUDOURIDINE SYNTHASE"/>
    <property type="match status" value="1"/>
</dbReference>
<dbReference type="KEGG" id="anf:AQPE_2123"/>
<dbReference type="InterPro" id="IPR002501">
    <property type="entry name" value="PsdUridine_synth_N"/>
</dbReference>
<keyword evidence="8" id="KW-1185">Reference proteome</keyword>
<keyword evidence="4 5" id="KW-0413">Isomerase</keyword>
<proteinExistence type="inferred from homology"/>